<feature type="compositionally biased region" description="Polar residues" evidence="1">
    <location>
        <begin position="17"/>
        <end position="26"/>
    </location>
</feature>
<feature type="compositionally biased region" description="Basic and acidic residues" evidence="1">
    <location>
        <begin position="219"/>
        <end position="232"/>
    </location>
</feature>
<feature type="compositionally biased region" description="Basic and acidic residues" evidence="1">
    <location>
        <begin position="109"/>
        <end position="118"/>
    </location>
</feature>
<evidence type="ECO:0000313" key="2">
    <source>
        <dbReference type="EMBL" id="EJK69463.1"/>
    </source>
</evidence>
<feature type="compositionally biased region" description="Basic and acidic residues" evidence="1">
    <location>
        <begin position="351"/>
        <end position="362"/>
    </location>
</feature>
<evidence type="ECO:0000313" key="3">
    <source>
        <dbReference type="Proteomes" id="UP000266841"/>
    </source>
</evidence>
<feature type="compositionally biased region" description="Low complexity" evidence="1">
    <location>
        <begin position="128"/>
        <end position="137"/>
    </location>
</feature>
<evidence type="ECO:0000256" key="1">
    <source>
        <dbReference type="SAM" id="MobiDB-lite"/>
    </source>
</evidence>
<feature type="compositionally biased region" description="Pro residues" evidence="1">
    <location>
        <begin position="138"/>
        <end position="152"/>
    </location>
</feature>
<feature type="non-terminal residue" evidence="2">
    <location>
        <position position="527"/>
    </location>
</feature>
<proteinExistence type="predicted"/>
<sequence length="527" mass="56257">MATLLQNSEAWIEPTFVYSSSFSRETSAPRRNAGDGGGLDEDDELRDLEDQSSPERQTEETIPSGLLPTPEKEDEAPGRSGRICQLEKGPRGERRADRRQRGRLRPRSRKSDGKHPERGSSVPHNFRRAALLRGLPVPRRPVVPAGGPPGQLPPQRGTLHGVDRADLPLGPGRAALEAPGRRVPLEPDPARAPRRDGEERPPPAVHVPVPAGTRGGHGGGEHGTRGEAEGRPHVSWGEEDPGGDRRGVLRGGSAAAGSATGGSTAGSAAGAAGRMREGGAHARLVEVLEAAHRHYLLEESRRRADDGDLSSAGYWSQDGGLSEGEASEGGGSNRGRNARRRYGRRHNKPSRRGDGRPGRDGDAAEESAEWPWPSRLGVLPEEAPTDEGNGGNGSPFDGKLPSPDHAEPGLLRGRSGGRGAIVPGDVGRLLERGGVEDVLGSQLGDLFESEDEDEPDDAADPSQVDESLEVQSRGRFSTGTYYSRWDIDDSYLDDGEEMGGEGDEEARPETQPPQALDGRQSPREGRE</sequence>
<keyword evidence="3" id="KW-1185">Reference proteome</keyword>
<feature type="region of interest" description="Disordered" evidence="1">
    <location>
        <begin position="17"/>
        <end position="277"/>
    </location>
</feature>
<feature type="compositionally biased region" description="Basic residues" evidence="1">
    <location>
        <begin position="336"/>
        <end position="350"/>
    </location>
</feature>
<dbReference type="EMBL" id="AGNL01010029">
    <property type="protein sequence ID" value="EJK69463.1"/>
    <property type="molecule type" value="Genomic_DNA"/>
</dbReference>
<feature type="compositionally biased region" description="Acidic residues" evidence="1">
    <location>
        <begin position="38"/>
        <end position="52"/>
    </location>
</feature>
<feature type="compositionally biased region" description="Acidic residues" evidence="1">
    <location>
        <begin position="447"/>
        <end position="459"/>
    </location>
</feature>
<dbReference type="Proteomes" id="UP000266841">
    <property type="component" value="Unassembled WGS sequence"/>
</dbReference>
<comment type="caution">
    <text evidence="2">The sequence shown here is derived from an EMBL/GenBank/DDBJ whole genome shotgun (WGS) entry which is preliminary data.</text>
</comment>
<feature type="region of interest" description="Disordered" evidence="1">
    <location>
        <begin position="298"/>
        <end position="427"/>
    </location>
</feature>
<reference evidence="2 3" key="1">
    <citation type="journal article" date="2012" name="Genome Biol.">
        <title>Genome and low-iron response of an oceanic diatom adapted to chronic iron limitation.</title>
        <authorList>
            <person name="Lommer M."/>
            <person name="Specht M."/>
            <person name="Roy A.S."/>
            <person name="Kraemer L."/>
            <person name="Andreson R."/>
            <person name="Gutowska M.A."/>
            <person name="Wolf J."/>
            <person name="Bergner S.V."/>
            <person name="Schilhabel M.B."/>
            <person name="Klostermeier U.C."/>
            <person name="Beiko R.G."/>
            <person name="Rosenstiel P."/>
            <person name="Hippler M."/>
            <person name="Laroche J."/>
        </authorList>
    </citation>
    <scope>NUCLEOTIDE SEQUENCE [LARGE SCALE GENOMIC DNA]</scope>
    <source>
        <strain evidence="2 3">CCMP1005</strain>
    </source>
</reference>
<feature type="region of interest" description="Disordered" evidence="1">
    <location>
        <begin position="440"/>
        <end position="527"/>
    </location>
</feature>
<dbReference type="AlphaFoldDB" id="K0SSX1"/>
<gene>
    <name evidence="2" type="ORF">THAOC_09277</name>
</gene>
<feature type="compositionally biased region" description="Basic residues" evidence="1">
    <location>
        <begin position="97"/>
        <end position="108"/>
    </location>
</feature>
<feature type="compositionally biased region" description="Basic and acidic residues" evidence="1">
    <location>
        <begin position="179"/>
        <end position="201"/>
    </location>
</feature>
<name>K0SSX1_THAOC</name>
<feature type="compositionally biased region" description="Acidic residues" evidence="1">
    <location>
        <begin position="488"/>
        <end position="506"/>
    </location>
</feature>
<accession>K0SSX1</accession>
<organism evidence="2 3">
    <name type="scientific">Thalassiosira oceanica</name>
    <name type="common">Marine diatom</name>
    <dbReference type="NCBI Taxonomy" id="159749"/>
    <lineage>
        <taxon>Eukaryota</taxon>
        <taxon>Sar</taxon>
        <taxon>Stramenopiles</taxon>
        <taxon>Ochrophyta</taxon>
        <taxon>Bacillariophyta</taxon>
        <taxon>Coscinodiscophyceae</taxon>
        <taxon>Thalassiosirophycidae</taxon>
        <taxon>Thalassiosirales</taxon>
        <taxon>Thalassiosiraceae</taxon>
        <taxon>Thalassiosira</taxon>
    </lineage>
</organism>
<protein>
    <submittedName>
        <fullName evidence="2">Uncharacterized protein</fullName>
    </submittedName>
</protein>